<protein>
    <submittedName>
        <fullName evidence="2">Uncharacterized protein</fullName>
    </submittedName>
</protein>
<dbReference type="EMBL" id="BLLF01000270">
    <property type="protein sequence ID" value="GFH09863.1"/>
    <property type="molecule type" value="Genomic_DNA"/>
</dbReference>
<dbReference type="Proteomes" id="UP000485058">
    <property type="component" value="Unassembled WGS sequence"/>
</dbReference>
<feature type="coiled-coil region" evidence="1">
    <location>
        <begin position="163"/>
        <end position="190"/>
    </location>
</feature>
<feature type="coiled-coil region" evidence="1">
    <location>
        <begin position="15"/>
        <end position="42"/>
    </location>
</feature>
<dbReference type="AlphaFoldDB" id="A0A699YIF7"/>
<feature type="coiled-coil region" evidence="1">
    <location>
        <begin position="250"/>
        <end position="284"/>
    </location>
</feature>
<organism evidence="2 3">
    <name type="scientific">Haematococcus lacustris</name>
    <name type="common">Green alga</name>
    <name type="synonym">Haematococcus pluvialis</name>
    <dbReference type="NCBI Taxonomy" id="44745"/>
    <lineage>
        <taxon>Eukaryota</taxon>
        <taxon>Viridiplantae</taxon>
        <taxon>Chlorophyta</taxon>
        <taxon>core chlorophytes</taxon>
        <taxon>Chlorophyceae</taxon>
        <taxon>CS clade</taxon>
        <taxon>Chlamydomonadales</taxon>
        <taxon>Haematococcaceae</taxon>
        <taxon>Haematococcus</taxon>
    </lineage>
</organism>
<evidence type="ECO:0000256" key="1">
    <source>
        <dbReference type="SAM" id="Coils"/>
    </source>
</evidence>
<name>A0A699YIF7_HAELA</name>
<accession>A0A699YIF7</accession>
<evidence type="ECO:0000313" key="3">
    <source>
        <dbReference type="Proteomes" id="UP000485058"/>
    </source>
</evidence>
<gene>
    <name evidence="2" type="ORF">HaLaN_05086</name>
</gene>
<evidence type="ECO:0000313" key="2">
    <source>
        <dbReference type="EMBL" id="GFH09863.1"/>
    </source>
</evidence>
<sequence>MNDSTLHVAQQAGAMEAQQTAAQEAQAQAAAALQECQAMASQQQADAAAALSAHRAAAAQQHHQAASALAACQAAAAQQRDEAASALAACQAAAAKQHAEDLLRLKQCEAAAARQQSEAGATLASHKAEAAAALAAYKTQAAATLAACKAEAQMQQSWLESAVREQEDLVAELREEVQALREAAAAAEVAAHDTALHADAAVRDREAAWAELEQLRSSMQQSEDLATHHLQQRVDTLGALLATKSRVGQLHQVEGLYHATRDELERLDRENRQLKELVAGGQQQALGGSRLLQALSPGRQRSPPLFLSPQQQGKTRSAVTGKNAYAADPEKFLFLRVAGGYAPHYVSWRRGQVGVEEQPKASGWVPKDVVRLVQGYA</sequence>
<proteinExistence type="predicted"/>
<keyword evidence="1" id="KW-0175">Coiled coil</keyword>
<reference evidence="2 3" key="1">
    <citation type="submission" date="2020-02" db="EMBL/GenBank/DDBJ databases">
        <title>Draft genome sequence of Haematococcus lacustris strain NIES-144.</title>
        <authorList>
            <person name="Morimoto D."/>
            <person name="Nakagawa S."/>
            <person name="Yoshida T."/>
            <person name="Sawayama S."/>
        </authorList>
    </citation>
    <scope>NUCLEOTIDE SEQUENCE [LARGE SCALE GENOMIC DNA]</scope>
    <source>
        <strain evidence="2 3">NIES-144</strain>
    </source>
</reference>
<comment type="caution">
    <text evidence="2">The sequence shown here is derived from an EMBL/GenBank/DDBJ whole genome shotgun (WGS) entry which is preliminary data.</text>
</comment>
<keyword evidence="3" id="KW-1185">Reference proteome</keyword>